<organism evidence="2 3">
    <name type="scientific">Naegleria lovaniensis</name>
    <name type="common">Amoeba</name>
    <dbReference type="NCBI Taxonomy" id="51637"/>
    <lineage>
        <taxon>Eukaryota</taxon>
        <taxon>Discoba</taxon>
        <taxon>Heterolobosea</taxon>
        <taxon>Tetramitia</taxon>
        <taxon>Eutetramitia</taxon>
        <taxon>Vahlkampfiidae</taxon>
        <taxon>Naegleria</taxon>
    </lineage>
</organism>
<feature type="transmembrane region" description="Helical" evidence="1">
    <location>
        <begin position="335"/>
        <end position="353"/>
    </location>
</feature>
<comment type="caution">
    <text evidence="2">The sequence shown here is derived from an EMBL/GenBank/DDBJ whole genome shotgun (WGS) entry which is preliminary data.</text>
</comment>
<dbReference type="RefSeq" id="XP_044541454.1">
    <property type="nucleotide sequence ID" value="XM_044693223.1"/>
</dbReference>
<dbReference type="Proteomes" id="UP000816034">
    <property type="component" value="Unassembled WGS sequence"/>
</dbReference>
<proteinExistence type="predicted"/>
<keyword evidence="1" id="KW-0812">Transmembrane</keyword>
<evidence type="ECO:0000313" key="2">
    <source>
        <dbReference type="EMBL" id="KAG2370590.1"/>
    </source>
</evidence>
<accession>A0AA88GA57</accession>
<evidence type="ECO:0000256" key="1">
    <source>
        <dbReference type="SAM" id="Phobius"/>
    </source>
</evidence>
<keyword evidence="1" id="KW-1133">Transmembrane helix</keyword>
<gene>
    <name evidence="2" type="ORF">C9374_000367</name>
</gene>
<keyword evidence="3" id="KW-1185">Reference proteome</keyword>
<protein>
    <submittedName>
        <fullName evidence="2">Uncharacterized protein</fullName>
    </submittedName>
</protein>
<dbReference type="GeneID" id="68092829"/>
<keyword evidence="1" id="KW-0472">Membrane</keyword>
<reference evidence="2 3" key="1">
    <citation type="journal article" date="2018" name="BMC Genomics">
        <title>The genome of Naegleria lovaniensis, the basis for a comparative approach to unravel pathogenicity factors of the human pathogenic amoeba N. fowleri.</title>
        <authorList>
            <person name="Liechti N."/>
            <person name="Schurch N."/>
            <person name="Bruggmann R."/>
            <person name="Wittwer M."/>
        </authorList>
    </citation>
    <scope>NUCLEOTIDE SEQUENCE [LARGE SCALE GENOMIC DNA]</scope>
    <source>
        <strain evidence="2 3">ATCC 30569</strain>
    </source>
</reference>
<dbReference type="AlphaFoldDB" id="A0AA88GA57"/>
<sequence>MNCTNVNSSRIKTRSTTTLLALLIVFLLTTCILNQTLSTNAFPTQTTIPIIQDISSYNTTATITENMIMAIDAGVSEMVQTAAWRKLFSDLNLPFNIPQCVKNPTTSYPLSNPFVGMDTLNVCYEIPTDPWLEIYKQGGDLLIPILNTKYGITLKTKHYFLNTTKLGYFETMKKGVDSGFCHIITSAAINTQERAEKVYFNCPSGSSSLAFLRSELDNTNSTEYFNNVKTLNDSRAIIAVFGGAYFESQAKSFFSAARLIVVNGGFADIWPYILTKQAHAMIGDAVDVSSWLNSNKNQCQRCFVSIMGSPYDFSSFTTRNYVKNSGMVKNVWNDIPWIALVVVLNLLITSLIVL</sequence>
<dbReference type="SUPFAM" id="SSF53850">
    <property type="entry name" value="Periplasmic binding protein-like II"/>
    <property type="match status" value="1"/>
</dbReference>
<dbReference type="EMBL" id="PYSW02000099">
    <property type="protein sequence ID" value="KAG2370590.1"/>
    <property type="molecule type" value="Genomic_DNA"/>
</dbReference>
<dbReference type="Gene3D" id="3.40.190.10">
    <property type="entry name" value="Periplasmic binding protein-like II"/>
    <property type="match status" value="2"/>
</dbReference>
<evidence type="ECO:0000313" key="3">
    <source>
        <dbReference type="Proteomes" id="UP000816034"/>
    </source>
</evidence>
<name>A0AA88GA57_NAELO</name>